<dbReference type="EMBL" id="JAKIKU010000007">
    <property type="protein sequence ID" value="MCL1046434.1"/>
    <property type="molecule type" value="Genomic_DNA"/>
</dbReference>
<reference evidence="3 4" key="1">
    <citation type="submission" date="2022-01" db="EMBL/GenBank/DDBJ databases">
        <title>Whole genome-based taxonomy of the Shewanellaceae.</title>
        <authorList>
            <person name="Martin-Rodriguez A.J."/>
        </authorList>
    </citation>
    <scope>NUCLEOTIDE SEQUENCE [LARGE SCALE GENOMIC DNA]</scope>
    <source>
        <strain evidence="3 4">DSM 24955</strain>
    </source>
</reference>
<evidence type="ECO:0000256" key="1">
    <source>
        <dbReference type="SAM" id="MobiDB-lite"/>
    </source>
</evidence>
<protein>
    <submittedName>
        <fullName evidence="3">Uncharacterized protein</fullName>
    </submittedName>
</protein>
<sequence length="1026" mass="117638">MYFRMLIMAFSLMFTALTSAASLPGVRIHDPYPVFTPGTKLKSFYGGFEEAKVTTTNSNLFKAIELESKILLLMTDENQLLRLYVLNNEKLEKLSINTNFHVPSNSRLNIPINHIVLNDKVAIIKIPDAYIVTDGTEGGTHQLTPEFPNHIGSYNNFWAASDSSIVFKEFDLLYEVDIKTGKLLSTTEHENSHTPYIMVSENKSAIAHDHSYDDGFNHVVYNKKEIVHRFKSEIQLDNFFITKDSDRKLLKFDKELGIIEYFSESSIPKCNNNDVKINHFPGIKDDEKVIAFFGISDTSAQCFYTYNKESKKITTHFMESFYSTEIISANEQEIILLNDYRLSTFSPPKYDYAKYEIAKKTTLQLFDDNKERLIRNITSSTSNTLFHSKLHNCNENCTEVSKLSFKPFLKKILNNRLRRTDPKTSFDPESLVSIDDPLTPSTNIKHFYFNNNYYAYGPFPSLGLYKESLREERVYWKPIYISKANSQTINNEDSNWNFIEDQFVSLGNVSGDNKKTTYITTINLGNSYNKIAIQSENYYSKIFSTDDSLLLTHETHDNLLKISKNSAKEFDLSAYTDNTHSGKTVIHYDEAYYLNNKESITFNIENEEPSEISYKKDSNDIRHTSCGNFIYYNSYNDEIQDFDILKFNKEGEYLTAHKGRILNPGMSDKSDTILIKPSNEDVILLNCNNDQNEDIFSETEKHKLNIFFTSNTSAYSSNSDTIYKIVSGELHKYDLEKNQHYIYPETQIGMFRTLPIDFNGYTIIEINDEIYEVKESNLTKISSSFPEEYKQLFISSKDNRFGLLKKPDGKSSNRLALYILDRNTGSIYETGVKAGYNDVRMYTLIQNKFVVRGSYKGYKSANVEIDPYCIVDNLCDTQFDNRPPIVAIQDNLYFEPGDEIAVLLKVVDEDLDNLTFTLESTHEWLNIDDRGVLRGTIPPTNANYSVNANVSDGVNSVNISPFTIVVHNDGIESISEPNPDPQPEPVPASSSGGSLSFYTLITLAVSVYIQKSKRLYYIRRRNRVPV</sequence>
<keyword evidence="2" id="KW-0732">Signal</keyword>
<dbReference type="Proteomes" id="UP001202134">
    <property type="component" value="Unassembled WGS sequence"/>
</dbReference>
<evidence type="ECO:0000256" key="2">
    <source>
        <dbReference type="SAM" id="SignalP"/>
    </source>
</evidence>
<feature type="region of interest" description="Disordered" evidence="1">
    <location>
        <begin position="971"/>
        <end position="990"/>
    </location>
</feature>
<feature type="chain" id="PRO_5045130493" evidence="2">
    <location>
        <begin position="21"/>
        <end position="1026"/>
    </location>
</feature>
<accession>A0ABT0KS00</accession>
<comment type="caution">
    <text evidence="3">The sequence shown here is derived from an EMBL/GenBank/DDBJ whole genome shotgun (WGS) entry which is preliminary data.</text>
</comment>
<dbReference type="RefSeq" id="WP_248956110.1">
    <property type="nucleotide sequence ID" value="NZ_JAKIKU010000007.1"/>
</dbReference>
<evidence type="ECO:0000313" key="3">
    <source>
        <dbReference type="EMBL" id="MCL1046434.1"/>
    </source>
</evidence>
<gene>
    <name evidence="3" type="ORF">L2737_14040</name>
</gene>
<name>A0ABT0KS00_9GAMM</name>
<keyword evidence="4" id="KW-1185">Reference proteome</keyword>
<dbReference type="InterPro" id="IPR013783">
    <property type="entry name" value="Ig-like_fold"/>
</dbReference>
<organism evidence="3 4">
    <name type="scientific">Shewanella electrodiphila</name>
    <dbReference type="NCBI Taxonomy" id="934143"/>
    <lineage>
        <taxon>Bacteria</taxon>
        <taxon>Pseudomonadati</taxon>
        <taxon>Pseudomonadota</taxon>
        <taxon>Gammaproteobacteria</taxon>
        <taxon>Alteromonadales</taxon>
        <taxon>Shewanellaceae</taxon>
        <taxon>Shewanella</taxon>
    </lineage>
</organism>
<feature type="signal peptide" evidence="2">
    <location>
        <begin position="1"/>
        <end position="20"/>
    </location>
</feature>
<dbReference type="Gene3D" id="2.60.40.10">
    <property type="entry name" value="Immunoglobulins"/>
    <property type="match status" value="1"/>
</dbReference>
<proteinExistence type="predicted"/>
<evidence type="ECO:0000313" key="4">
    <source>
        <dbReference type="Proteomes" id="UP001202134"/>
    </source>
</evidence>